<dbReference type="CDD" id="cd08460">
    <property type="entry name" value="PBP2_DntR_like_1"/>
    <property type="match status" value="1"/>
</dbReference>
<dbReference type="GO" id="GO:0003700">
    <property type="term" value="F:DNA-binding transcription factor activity"/>
    <property type="evidence" value="ECO:0007669"/>
    <property type="project" value="InterPro"/>
</dbReference>
<accession>A0A4R7VB36</accession>
<proteinExistence type="inferred from homology"/>
<dbReference type="InterPro" id="IPR036388">
    <property type="entry name" value="WH-like_DNA-bd_sf"/>
</dbReference>
<comment type="similarity">
    <text evidence="1">Belongs to the LysR transcriptional regulatory family.</text>
</comment>
<dbReference type="Pfam" id="PF03466">
    <property type="entry name" value="LysR_substrate"/>
    <property type="match status" value="1"/>
</dbReference>
<dbReference type="OrthoDB" id="8717159at2"/>
<dbReference type="InterPro" id="IPR036390">
    <property type="entry name" value="WH_DNA-bd_sf"/>
</dbReference>
<organism evidence="6 7">
    <name type="scientific">Actinophytocola oryzae</name>
    <dbReference type="NCBI Taxonomy" id="502181"/>
    <lineage>
        <taxon>Bacteria</taxon>
        <taxon>Bacillati</taxon>
        <taxon>Actinomycetota</taxon>
        <taxon>Actinomycetes</taxon>
        <taxon>Pseudonocardiales</taxon>
        <taxon>Pseudonocardiaceae</taxon>
    </lineage>
</organism>
<protein>
    <submittedName>
        <fullName evidence="6">LysR family transcriptional regulator</fullName>
    </submittedName>
</protein>
<dbReference type="AlphaFoldDB" id="A0A4R7VB36"/>
<evidence type="ECO:0000313" key="7">
    <source>
        <dbReference type="Proteomes" id="UP000294927"/>
    </source>
</evidence>
<dbReference type="GO" id="GO:0003677">
    <property type="term" value="F:DNA binding"/>
    <property type="evidence" value="ECO:0007669"/>
    <property type="project" value="UniProtKB-KW"/>
</dbReference>
<dbReference type="Gene3D" id="3.40.190.10">
    <property type="entry name" value="Periplasmic binding protein-like II"/>
    <property type="match status" value="2"/>
</dbReference>
<name>A0A4R7VB36_9PSEU</name>
<dbReference type="EMBL" id="SOCP01000011">
    <property type="protein sequence ID" value="TDV46232.1"/>
    <property type="molecule type" value="Genomic_DNA"/>
</dbReference>
<dbReference type="InterPro" id="IPR050389">
    <property type="entry name" value="LysR-type_TF"/>
</dbReference>
<keyword evidence="4" id="KW-0804">Transcription</keyword>
<dbReference type="SUPFAM" id="SSF46785">
    <property type="entry name" value="Winged helix' DNA-binding domain"/>
    <property type="match status" value="1"/>
</dbReference>
<dbReference type="PANTHER" id="PTHR30118:SF15">
    <property type="entry name" value="TRANSCRIPTIONAL REGULATORY PROTEIN"/>
    <property type="match status" value="1"/>
</dbReference>
<dbReference type="Proteomes" id="UP000294927">
    <property type="component" value="Unassembled WGS sequence"/>
</dbReference>
<reference evidence="6 7" key="1">
    <citation type="submission" date="2019-03" db="EMBL/GenBank/DDBJ databases">
        <title>Genomic Encyclopedia of Archaeal and Bacterial Type Strains, Phase II (KMG-II): from individual species to whole genera.</title>
        <authorList>
            <person name="Goeker M."/>
        </authorList>
    </citation>
    <scope>NUCLEOTIDE SEQUENCE [LARGE SCALE GENOMIC DNA]</scope>
    <source>
        <strain evidence="6 7">DSM 45499</strain>
    </source>
</reference>
<dbReference type="PANTHER" id="PTHR30118">
    <property type="entry name" value="HTH-TYPE TRANSCRIPTIONAL REGULATOR LEUO-RELATED"/>
    <property type="match status" value="1"/>
</dbReference>
<dbReference type="SUPFAM" id="SSF53850">
    <property type="entry name" value="Periplasmic binding protein-like II"/>
    <property type="match status" value="1"/>
</dbReference>
<evidence type="ECO:0000313" key="6">
    <source>
        <dbReference type="EMBL" id="TDV46232.1"/>
    </source>
</evidence>
<evidence type="ECO:0000259" key="5">
    <source>
        <dbReference type="PROSITE" id="PS50931"/>
    </source>
</evidence>
<dbReference type="Gene3D" id="1.10.10.10">
    <property type="entry name" value="Winged helix-like DNA-binding domain superfamily/Winged helix DNA-binding domain"/>
    <property type="match status" value="1"/>
</dbReference>
<keyword evidence="2" id="KW-0805">Transcription regulation</keyword>
<keyword evidence="7" id="KW-1185">Reference proteome</keyword>
<dbReference type="Pfam" id="PF00126">
    <property type="entry name" value="HTH_1"/>
    <property type="match status" value="1"/>
</dbReference>
<comment type="caution">
    <text evidence="6">The sequence shown here is derived from an EMBL/GenBank/DDBJ whole genome shotgun (WGS) entry which is preliminary data.</text>
</comment>
<sequence>MTHVDLNLLTTLDALLEENSVQAAADRLHLSAPAVSRALTRIRKSTGDDILVRTGRTMTPTPRALAIRDEVRALVERAGEVLAPNRVLDLAKLRRTFTIQGHDALVGVLYPALLATAVVEAPGIGLRFLPESPVDTPDLARGHVDVEVGSTIPTTSEISHEVVGHDELVAVFRADHPLAQDFTLDHFAAADHVTVSRRGRLRDGVDKALAEHGLRRRVVAALPTSAVALQAAAHSDTVVVVARRACARACEGLGLRTHALDLDLPAPPVVVAWPSRYDSDPAHAWLRGHCRSALA</sequence>
<evidence type="ECO:0000256" key="4">
    <source>
        <dbReference type="ARBA" id="ARBA00023163"/>
    </source>
</evidence>
<evidence type="ECO:0000256" key="1">
    <source>
        <dbReference type="ARBA" id="ARBA00009437"/>
    </source>
</evidence>
<feature type="domain" description="HTH lysR-type" evidence="5">
    <location>
        <begin position="4"/>
        <end position="61"/>
    </location>
</feature>
<keyword evidence="3" id="KW-0238">DNA-binding</keyword>
<dbReference type="InterPro" id="IPR005119">
    <property type="entry name" value="LysR_subst-bd"/>
</dbReference>
<evidence type="ECO:0000256" key="2">
    <source>
        <dbReference type="ARBA" id="ARBA00023015"/>
    </source>
</evidence>
<evidence type="ECO:0000256" key="3">
    <source>
        <dbReference type="ARBA" id="ARBA00023125"/>
    </source>
</evidence>
<dbReference type="PROSITE" id="PS50931">
    <property type="entry name" value="HTH_LYSR"/>
    <property type="match status" value="1"/>
</dbReference>
<dbReference type="InterPro" id="IPR000847">
    <property type="entry name" value="LysR_HTH_N"/>
</dbReference>
<gene>
    <name evidence="6" type="ORF">CLV71_111190</name>
</gene>